<accession>A0ABS7ASK7</accession>
<dbReference type="Proteomes" id="UP001519921">
    <property type="component" value="Unassembled WGS sequence"/>
</dbReference>
<organism evidence="1 2">
    <name type="scientific">Clostridium weizhouense</name>
    <dbReference type="NCBI Taxonomy" id="2859781"/>
    <lineage>
        <taxon>Bacteria</taxon>
        <taxon>Bacillati</taxon>
        <taxon>Bacillota</taxon>
        <taxon>Clostridia</taxon>
        <taxon>Eubacteriales</taxon>
        <taxon>Clostridiaceae</taxon>
        <taxon>Clostridium</taxon>
    </lineage>
</organism>
<proteinExistence type="predicted"/>
<reference evidence="1 2" key="1">
    <citation type="submission" date="2021-07" db="EMBL/GenBank/DDBJ databases">
        <title>Clostridium weizhouense sp. nov., an anaerobic bacterium isolated from activated sludge of Petroleum wastewater.</title>
        <authorList>
            <person name="Li Q."/>
        </authorList>
    </citation>
    <scope>NUCLEOTIDE SEQUENCE [LARGE SCALE GENOMIC DNA]</scope>
    <source>
        <strain evidence="1 2">YB-6</strain>
    </source>
</reference>
<evidence type="ECO:0000313" key="2">
    <source>
        <dbReference type="Proteomes" id="UP001519921"/>
    </source>
</evidence>
<dbReference type="RefSeq" id="WP_219781173.1">
    <property type="nucleotide sequence ID" value="NZ_JAHXPT010000017.1"/>
</dbReference>
<dbReference type="EMBL" id="JAHXPT010000017">
    <property type="protein sequence ID" value="MBW6411654.1"/>
    <property type="molecule type" value="Genomic_DNA"/>
</dbReference>
<evidence type="ECO:0000313" key="1">
    <source>
        <dbReference type="EMBL" id="MBW6411654.1"/>
    </source>
</evidence>
<protein>
    <submittedName>
        <fullName evidence="1">Uncharacterized protein</fullName>
    </submittedName>
</protein>
<sequence>MEKEFNITGTCIPKMHYMVDTSDKLKKTIKVIDKGKYFTINRPRLYGLDEGYLLIFDFRKIKGETGKLDETVVTLG</sequence>
<keyword evidence="2" id="KW-1185">Reference proteome</keyword>
<gene>
    <name evidence="1" type="ORF">KYD98_16355</name>
</gene>
<comment type="caution">
    <text evidence="1">The sequence shown here is derived from an EMBL/GenBank/DDBJ whole genome shotgun (WGS) entry which is preliminary data.</text>
</comment>
<name>A0ABS7ASK7_9CLOT</name>